<evidence type="ECO:0000256" key="1">
    <source>
        <dbReference type="SAM" id="Phobius"/>
    </source>
</evidence>
<dbReference type="OrthoDB" id="129082at2"/>
<proteinExistence type="predicted"/>
<gene>
    <name evidence="3" type="ORF">ED312_10635</name>
</gene>
<evidence type="ECO:0000313" key="3">
    <source>
        <dbReference type="EMBL" id="RNL87255.1"/>
    </source>
</evidence>
<dbReference type="InterPro" id="IPR005530">
    <property type="entry name" value="SPW"/>
</dbReference>
<keyword evidence="1" id="KW-1133">Transmembrane helix</keyword>
<feature type="transmembrane region" description="Helical" evidence="1">
    <location>
        <begin position="32"/>
        <end position="51"/>
    </location>
</feature>
<dbReference type="Proteomes" id="UP000267469">
    <property type="component" value="Unassembled WGS sequence"/>
</dbReference>
<dbReference type="EMBL" id="RJTM01000072">
    <property type="protein sequence ID" value="RNL87255.1"/>
    <property type="molecule type" value="Genomic_DNA"/>
</dbReference>
<keyword evidence="1" id="KW-0812">Transmembrane</keyword>
<dbReference type="Pfam" id="PF03779">
    <property type="entry name" value="SPW"/>
    <property type="match status" value="1"/>
</dbReference>
<comment type="caution">
    <text evidence="3">The sequence shown here is derived from an EMBL/GenBank/DDBJ whole genome shotgun (WGS) entry which is preliminary data.</text>
</comment>
<sequence>MTTRVHGLLDYMMGIFLLLIPLLFSFPGGAPTTILFSVGILIVLLTLTTNYERGIVKIIPMNLHLAIDILTGLFLVISPWIFGFSDILIWPFVLLGTIEIIIAVLTLGHPPKPYHTY</sequence>
<keyword evidence="4" id="KW-1185">Reference proteome</keyword>
<feature type="transmembrane region" description="Helical" evidence="1">
    <location>
        <begin position="7"/>
        <end position="26"/>
    </location>
</feature>
<evidence type="ECO:0000313" key="4">
    <source>
        <dbReference type="Proteomes" id="UP000267469"/>
    </source>
</evidence>
<feature type="domain" description="SPW repeat-containing integral membrane" evidence="2">
    <location>
        <begin position="6"/>
        <end position="103"/>
    </location>
</feature>
<keyword evidence="1" id="KW-0472">Membrane</keyword>
<protein>
    <recommendedName>
        <fullName evidence="2">SPW repeat-containing integral membrane domain-containing protein</fullName>
    </recommendedName>
</protein>
<feature type="transmembrane region" description="Helical" evidence="1">
    <location>
        <begin position="63"/>
        <end position="82"/>
    </location>
</feature>
<dbReference type="RefSeq" id="WP_123215989.1">
    <property type="nucleotide sequence ID" value="NZ_RJTM01000072.1"/>
</dbReference>
<name>A0A3N0EH99_SINP1</name>
<reference evidence="3 4" key="1">
    <citation type="submission" date="2018-10" db="EMBL/GenBank/DDBJ databases">
        <title>Sinomicrobium pectinilyticum sp. nov., a pectinase-producing bacterium isolated from alkaline and saline soil, and emended description of the genus Sinomicrobium.</title>
        <authorList>
            <person name="Cheng B."/>
            <person name="Li C."/>
            <person name="Lai Q."/>
            <person name="Du M."/>
            <person name="Shao Z."/>
            <person name="Xu P."/>
            <person name="Yang C."/>
        </authorList>
    </citation>
    <scope>NUCLEOTIDE SEQUENCE [LARGE SCALE GENOMIC DNA]</scope>
    <source>
        <strain evidence="3 4">5DNS001</strain>
    </source>
</reference>
<evidence type="ECO:0000259" key="2">
    <source>
        <dbReference type="Pfam" id="PF03779"/>
    </source>
</evidence>
<dbReference type="AlphaFoldDB" id="A0A3N0EH99"/>
<accession>A0A3N0EH99</accession>
<organism evidence="3 4">
    <name type="scientific">Sinomicrobium pectinilyticum</name>
    <dbReference type="NCBI Taxonomy" id="1084421"/>
    <lineage>
        <taxon>Bacteria</taxon>
        <taxon>Pseudomonadati</taxon>
        <taxon>Bacteroidota</taxon>
        <taxon>Flavobacteriia</taxon>
        <taxon>Flavobacteriales</taxon>
        <taxon>Flavobacteriaceae</taxon>
        <taxon>Sinomicrobium</taxon>
    </lineage>
</organism>
<feature type="transmembrane region" description="Helical" evidence="1">
    <location>
        <begin position="88"/>
        <end position="108"/>
    </location>
</feature>